<dbReference type="SUPFAM" id="SSF52833">
    <property type="entry name" value="Thioredoxin-like"/>
    <property type="match status" value="1"/>
</dbReference>
<evidence type="ECO:0000313" key="2">
    <source>
        <dbReference type="EMBL" id="GMM50247.1"/>
    </source>
</evidence>
<dbReference type="InterPro" id="IPR011893">
    <property type="entry name" value="Selenoprotein_Rdx-typ"/>
</dbReference>
<dbReference type="PANTHER" id="PTHR36417">
    <property type="entry name" value="SELENOPROTEIN DOMAIN PROTEIN (AFU_ORTHOLOGUE AFUA_1G05220)"/>
    <property type="match status" value="1"/>
</dbReference>
<dbReference type="InterPro" id="IPR036249">
    <property type="entry name" value="Thioredoxin-like_sf"/>
</dbReference>
<sequence length="98" mass="11389">MDKYPKVRIDFCTKCKWNLRAAWYAQELLQTFDSQLGEVAMSPADGGVFQVYVQLQSDLEPQLVWDRKEKGFPESKELKQVVRDLVDPARNLGHCEKK</sequence>
<evidence type="ECO:0000256" key="1">
    <source>
        <dbReference type="ARBA" id="ARBA00023284"/>
    </source>
</evidence>
<dbReference type="Gene3D" id="3.40.30.10">
    <property type="entry name" value="Glutaredoxin"/>
    <property type="match status" value="1"/>
</dbReference>
<dbReference type="Pfam" id="PF10262">
    <property type="entry name" value="Rdx"/>
    <property type="match status" value="1"/>
</dbReference>
<evidence type="ECO:0000313" key="3">
    <source>
        <dbReference type="Proteomes" id="UP001362899"/>
    </source>
</evidence>
<dbReference type="NCBIfam" id="TIGR02174">
    <property type="entry name" value="CXXU_selWTH"/>
    <property type="match status" value="1"/>
</dbReference>
<dbReference type="PANTHER" id="PTHR36417:SF2">
    <property type="entry name" value="SELENOPROTEIN DOMAIN PROTEIN (AFU_ORTHOLOGUE AFUA_1G05220)"/>
    <property type="match status" value="1"/>
</dbReference>
<keyword evidence="3" id="KW-1185">Reference proteome</keyword>
<proteinExistence type="predicted"/>
<dbReference type="Proteomes" id="UP001362899">
    <property type="component" value="Unassembled WGS sequence"/>
</dbReference>
<reference evidence="2 3" key="1">
    <citation type="journal article" date="2023" name="Elife">
        <title>Identification of key yeast species and microbe-microbe interactions impacting larval growth of Drosophila in the wild.</title>
        <authorList>
            <person name="Mure A."/>
            <person name="Sugiura Y."/>
            <person name="Maeda R."/>
            <person name="Honda K."/>
            <person name="Sakurai N."/>
            <person name="Takahashi Y."/>
            <person name="Watada M."/>
            <person name="Katoh T."/>
            <person name="Gotoh A."/>
            <person name="Gotoh Y."/>
            <person name="Taniguchi I."/>
            <person name="Nakamura K."/>
            <person name="Hayashi T."/>
            <person name="Katayama T."/>
            <person name="Uemura T."/>
            <person name="Hattori Y."/>
        </authorList>
    </citation>
    <scope>NUCLEOTIDE SEQUENCE [LARGE SCALE GENOMIC DNA]</scope>
    <source>
        <strain evidence="2 3">SB-73</strain>
    </source>
</reference>
<comment type="caution">
    <text evidence="2">The sequence shown here is derived from an EMBL/GenBank/DDBJ whole genome shotgun (WGS) entry which is preliminary data.</text>
</comment>
<name>A0AAV5RGN1_STABA</name>
<dbReference type="AlphaFoldDB" id="A0AAV5RGN1"/>
<protein>
    <submittedName>
        <fullName evidence="2">Uncharacterized protein</fullName>
    </submittedName>
</protein>
<keyword evidence="1" id="KW-0676">Redox-active center</keyword>
<gene>
    <name evidence="2" type="ORF">DASB73_012050</name>
</gene>
<dbReference type="EMBL" id="BTGC01000003">
    <property type="protein sequence ID" value="GMM50247.1"/>
    <property type="molecule type" value="Genomic_DNA"/>
</dbReference>
<organism evidence="2 3">
    <name type="scientific">Starmerella bacillaris</name>
    <name type="common">Yeast</name>
    <name type="synonym">Candida zemplinina</name>
    <dbReference type="NCBI Taxonomy" id="1247836"/>
    <lineage>
        <taxon>Eukaryota</taxon>
        <taxon>Fungi</taxon>
        <taxon>Dikarya</taxon>
        <taxon>Ascomycota</taxon>
        <taxon>Saccharomycotina</taxon>
        <taxon>Dipodascomycetes</taxon>
        <taxon>Dipodascales</taxon>
        <taxon>Trichomonascaceae</taxon>
        <taxon>Starmerella</taxon>
    </lineage>
</organism>
<accession>A0AAV5RGN1</accession>